<reference evidence="1" key="1">
    <citation type="journal article" date="2014" name="Front. Microbiol.">
        <title>High frequency of phylogenetically diverse reductive dehalogenase-homologous genes in deep subseafloor sedimentary metagenomes.</title>
        <authorList>
            <person name="Kawai M."/>
            <person name="Futagami T."/>
            <person name="Toyoda A."/>
            <person name="Takaki Y."/>
            <person name="Nishi S."/>
            <person name="Hori S."/>
            <person name="Arai W."/>
            <person name="Tsubouchi T."/>
            <person name="Morono Y."/>
            <person name="Uchiyama I."/>
            <person name="Ito T."/>
            <person name="Fujiyama A."/>
            <person name="Inagaki F."/>
            <person name="Takami H."/>
        </authorList>
    </citation>
    <scope>NUCLEOTIDE SEQUENCE</scope>
    <source>
        <strain evidence="1">Expedition CK06-06</strain>
    </source>
</reference>
<organism evidence="1">
    <name type="scientific">marine sediment metagenome</name>
    <dbReference type="NCBI Taxonomy" id="412755"/>
    <lineage>
        <taxon>unclassified sequences</taxon>
        <taxon>metagenomes</taxon>
        <taxon>ecological metagenomes</taxon>
    </lineage>
</organism>
<protein>
    <submittedName>
        <fullName evidence="1">Uncharacterized protein</fullName>
    </submittedName>
</protein>
<gene>
    <name evidence="1" type="ORF">S06H3_15777</name>
</gene>
<proteinExistence type="predicted"/>
<evidence type="ECO:0000313" key="1">
    <source>
        <dbReference type="EMBL" id="GAI12568.1"/>
    </source>
</evidence>
<sequence>LIFFPAWLGAIFNWLIIGAQTKPAVYPKIEYVEEILAAASKAGVPVFLKDNLAPLMSKLELLQVIDGQGLPRMRGDYTLRQEMPE</sequence>
<name>X1L0T1_9ZZZZ</name>
<dbReference type="EMBL" id="BARV01007775">
    <property type="protein sequence ID" value="GAI12568.1"/>
    <property type="molecule type" value="Genomic_DNA"/>
</dbReference>
<comment type="caution">
    <text evidence="1">The sequence shown here is derived from an EMBL/GenBank/DDBJ whole genome shotgun (WGS) entry which is preliminary data.</text>
</comment>
<feature type="non-terminal residue" evidence="1">
    <location>
        <position position="1"/>
    </location>
</feature>
<dbReference type="AlphaFoldDB" id="X1L0T1"/>
<accession>X1L0T1</accession>